<evidence type="ECO:0000313" key="1">
    <source>
        <dbReference type="EMBL" id="KAJ3006936.1"/>
    </source>
</evidence>
<protein>
    <submittedName>
        <fullName evidence="1">Uncharacterized protein</fullName>
    </submittedName>
</protein>
<keyword evidence="2" id="KW-1185">Reference proteome</keyword>
<comment type="caution">
    <text evidence="1">The sequence shown here is derived from an EMBL/GenBank/DDBJ whole genome shotgun (WGS) entry which is preliminary data.</text>
</comment>
<dbReference type="EMBL" id="JANSHE010000802">
    <property type="protein sequence ID" value="KAJ3006936.1"/>
    <property type="molecule type" value="Genomic_DNA"/>
</dbReference>
<dbReference type="Proteomes" id="UP001144978">
    <property type="component" value="Unassembled WGS sequence"/>
</dbReference>
<gene>
    <name evidence="1" type="ORF">NUW54_g3739</name>
</gene>
<proteinExistence type="predicted"/>
<accession>A0ACC1Q159</accession>
<name>A0ACC1Q159_9APHY</name>
<reference evidence="1" key="1">
    <citation type="submission" date="2022-08" db="EMBL/GenBank/DDBJ databases">
        <title>Genome Sequence of Pycnoporus sanguineus.</title>
        <authorList>
            <person name="Buettner E."/>
        </authorList>
    </citation>
    <scope>NUCLEOTIDE SEQUENCE</scope>
    <source>
        <strain evidence="1">CG-C14</strain>
    </source>
</reference>
<sequence>MLTCSIVHSETEKPTATSDPAAATPALSLEDTIEHAKRAFALKKYEQSVEHYASALEIATKKYGEKAFETAELYFAYGKALLENAIAQSSVLGKQEPDDALLEDSSDAANSGAFLSFSGDPDEEQAGEDVAVDLFAEAQKAAEELDAAEQEEQDEEEGEPEDDFNAAWEVLDLARAIYEKQQEESDEIKLKLADTYIALGDVSLETEKFEQAITDYTAGLTLKNELLPLSSRQIAEAHYKLSIVLDLTSGRLGDAIIHAERALDSVEARLAELRNALSGQGLVHPEPQGKEDVKGKGKATGPRLLGDDAISKMTKGQMEAEEKELQGLREDLALKVDELKTAPNEPSESAPALVAKALDAELNTVPAAVAAPSTEVHDLTGLVKKKKKNPDTNGSTPTNGSAKRKAEDDSEDAQFEKKAKLEEKAS</sequence>
<evidence type="ECO:0000313" key="2">
    <source>
        <dbReference type="Proteomes" id="UP001144978"/>
    </source>
</evidence>
<organism evidence="1 2">
    <name type="scientific">Trametes sanguinea</name>
    <dbReference type="NCBI Taxonomy" id="158606"/>
    <lineage>
        <taxon>Eukaryota</taxon>
        <taxon>Fungi</taxon>
        <taxon>Dikarya</taxon>
        <taxon>Basidiomycota</taxon>
        <taxon>Agaricomycotina</taxon>
        <taxon>Agaricomycetes</taxon>
        <taxon>Polyporales</taxon>
        <taxon>Polyporaceae</taxon>
        <taxon>Trametes</taxon>
    </lineage>
</organism>